<dbReference type="InterPro" id="IPR027396">
    <property type="entry name" value="DsrEFH-like"/>
</dbReference>
<dbReference type="EMBL" id="CP032096">
    <property type="protein sequence ID" value="QBZ84225.1"/>
    <property type="molecule type" value="Genomic_DNA"/>
</dbReference>
<dbReference type="PANTHER" id="PTHR37691:SF1">
    <property type="entry name" value="BLR3518 PROTEIN"/>
    <property type="match status" value="1"/>
</dbReference>
<sequence length="234" mass="26136">MNHSQRAAHPDIHAYIDGELTGVERAEFERILQQDKALQDEVCELRKIKQQMLEHYQKVPVPKIPKSPSRSFNSSWAVAASFVAAFGLGFFASSDSLLGPSHESKVLSIAQNAPQKLLLHIDSNRPERTQALLQKTSALLQAQSTDSGMPKMQIEIVANDHGIELFEENNPSRQAIVNLLAQYDNLKLIACQKALKRRADEGKPVSVIKGVQTNTTAIDEIVNKMQKGWGYYKF</sequence>
<dbReference type="OrthoDB" id="8557943at2"/>
<organism evidence="1 2">
    <name type="scientific">Hydrogenovibrio crunogenus</name>
    <dbReference type="NCBI Taxonomy" id="39765"/>
    <lineage>
        <taxon>Bacteria</taxon>
        <taxon>Pseudomonadati</taxon>
        <taxon>Pseudomonadota</taxon>
        <taxon>Gammaproteobacteria</taxon>
        <taxon>Thiotrichales</taxon>
        <taxon>Piscirickettsiaceae</taxon>
        <taxon>Hydrogenovibrio</taxon>
    </lineage>
</organism>
<protein>
    <submittedName>
        <fullName evidence="1">Anti-sigma factor</fullName>
    </submittedName>
</protein>
<evidence type="ECO:0000313" key="2">
    <source>
        <dbReference type="Proteomes" id="UP000296201"/>
    </source>
</evidence>
<reference evidence="1 2" key="1">
    <citation type="submission" date="2018-08" db="EMBL/GenBank/DDBJ databases">
        <title>Horizontal acquisition of hydrogen conversion ability and other habitat adaptations in Hydrogenovibrio crunogenus strains.</title>
        <authorList>
            <person name="Gonnella G."/>
            <person name="Adam N."/>
            <person name="Perner M."/>
        </authorList>
    </citation>
    <scope>NUCLEOTIDE SEQUENCE [LARGE SCALE GENOMIC DNA]</scope>
    <source>
        <strain evidence="1 2">SP-41</strain>
    </source>
</reference>
<dbReference type="Gene3D" id="3.40.1260.10">
    <property type="entry name" value="DsrEFH-like"/>
    <property type="match status" value="1"/>
</dbReference>
<dbReference type="RefSeq" id="WP_135796750.1">
    <property type="nucleotide sequence ID" value="NZ_CP032096.1"/>
</dbReference>
<dbReference type="Proteomes" id="UP000296201">
    <property type="component" value="Chromosome"/>
</dbReference>
<dbReference type="PANTHER" id="PTHR37691">
    <property type="entry name" value="BLR3518 PROTEIN"/>
    <property type="match status" value="1"/>
</dbReference>
<name>A0A4P7P2W8_9GAMM</name>
<evidence type="ECO:0000313" key="1">
    <source>
        <dbReference type="EMBL" id="QBZ84225.1"/>
    </source>
</evidence>
<dbReference type="AlphaFoldDB" id="A0A4P7P2W8"/>
<accession>A0A4P7P2W8</accession>
<keyword evidence="2" id="KW-1185">Reference proteome</keyword>
<gene>
    <name evidence="1" type="ORF">GHNINEIG_02302</name>
</gene>
<dbReference type="SUPFAM" id="SSF75169">
    <property type="entry name" value="DsrEFH-like"/>
    <property type="match status" value="1"/>
</dbReference>
<proteinExistence type="predicted"/>